<dbReference type="EMBL" id="VOIH02000006">
    <property type="protein sequence ID" value="KAF3443278.1"/>
    <property type="molecule type" value="Genomic_DNA"/>
</dbReference>
<dbReference type="Gene3D" id="1.20.58.1380">
    <property type="match status" value="1"/>
</dbReference>
<dbReference type="GO" id="GO:0000972">
    <property type="term" value="P:transcription-dependent tethering of RNA polymerase II gene DNA at nuclear periphery"/>
    <property type="evidence" value="ECO:0007669"/>
    <property type="project" value="TreeGrafter"/>
</dbReference>
<dbReference type="FunFam" id="1.20.58.1380:FF:000005">
    <property type="entry name" value="Nuclear pore complex protein NUP133"/>
    <property type="match status" value="1"/>
</dbReference>
<dbReference type="PANTHER" id="PTHR13405">
    <property type="entry name" value="NUCLEAR PORE COMPLEX PROTEIN NUP133"/>
    <property type="match status" value="1"/>
</dbReference>
<dbReference type="GO" id="GO:0017056">
    <property type="term" value="F:structural constituent of nuclear pore"/>
    <property type="evidence" value="ECO:0007669"/>
    <property type="project" value="InterPro"/>
</dbReference>
<feature type="domain" description="Nucleoporin Nup133/Nup155-like N-terminal" evidence="6">
    <location>
        <begin position="75"/>
        <end position="532"/>
    </location>
</feature>
<comment type="subcellular location">
    <subcellularLocation>
        <location evidence="1">Nucleus</location>
    </subcellularLocation>
</comment>
<sequence length="1313" mass="147478">MFSPGTKRPNLGQARANLGSPATPLAENRCSDFDNSVPNRPSTGTPAPWAPRLSVLARLPTVSKNEKGDEIDPIKPVYVGEFPQVVRDAQTSSQPKGDTSISGGMEKGTSLAWIICGNRLFVWNYVSPVASVKCIVLEIPSNPLGNEDNDRNDGNYWLLSVVNWDSTSGRTRKGVKCLNSAGIVLCNQKTRAVLYWPDIYSEGEYVPLASFASSDKTEVASPFNGKTTTPNRKQQFPRHRSNVTGLGMFNSMIASAVPNSQYVCIALACSSNGDIWQFRCSPSGINRVKVYQDTQGLTLQGVAGGQVVRSKGYPRSLIWCFPHQSMEESNRQFFLLTDCELQCFNVELSHDINVSKVWSHEIIGTDGDLGIKKDLAGQKKIWPLDVQVDIYGKVITILVATFCKDRVSSSSYTQYSLLTMHYKSGVSTELIHERILEKKVPIQVIIPKARVEDEDSLFSMRLRVGGKPSGSAVILSGDGMATVSHYYRVSTRLFQFDLPYDAGKVLDASILPSTDDGEEGAWVVLTEKAGIWAIPEKAVVLGGVEPPERSLSRKGSSNEGSAQEERKNLTFVGSMAPRRASFDALDVEDKQNAVMNMVARRNAQDEESETLLGQLFHNFQLSGQVDASFEKLQSSRAFERDGETNVFARMSKSIVDTLAKHWTTTRGAEILAMAVVSSQLLDKQQKHKKFLQFLALSKCHEELCSKQRHSLQTILEHGEKLAGMIQLRELQNVISKNHTTGVGSSHSISESQISGALWDLIQLVGERARRSTVLLMDRDNAEVFYSKVSELEEVFYCLDRQLEYIISMEQPFGVQIQRACELSNACVTIFRTALHYKNEHHLWYPPPEGLTPWYCQPVVRNGMWSVASFMLQLLKEASKLDTSITSDLYNHLELLAEVLLEAYAGAVTGKIERGEEHKSLLAEFWNRRDVLLDSLYQQAKEFVESGHQDISGGAGGENGELLRKHSSQLLSIAKRHECYNTLWKICCDLNDSELLKMLMHESMGPNGGFSYFVFNQLYVRRQFSKLLRLGEEFPEELSIFLKHHQDLLWLHELFLHQFSSASDTLHFSALSKDENSISEAEEGTDLRCVYMVPKLQDRKRLLNLSKIAAIAGKDDETKVKRIEADLKMLKLQEDIMNVLPSETKQDIGERLLCPDELIRLCLEGKSPELSLWAFDVFAWTSSSFRRIHKNLLENCWRNATDMDDWGKLYQASITEGWTDRITLQNLKHTMLFKASNRCYGPQAEIYEEGFEEVLPLRQETMEPRTLKDLSSSVESILMQHKDYPEAGKLMLTAVMSGGLEDNAREEDSPTPME</sequence>
<organism evidence="7 8">
    <name type="scientific">Rhamnella rubrinervis</name>
    <dbReference type="NCBI Taxonomy" id="2594499"/>
    <lineage>
        <taxon>Eukaryota</taxon>
        <taxon>Viridiplantae</taxon>
        <taxon>Streptophyta</taxon>
        <taxon>Embryophyta</taxon>
        <taxon>Tracheophyta</taxon>
        <taxon>Spermatophyta</taxon>
        <taxon>Magnoliopsida</taxon>
        <taxon>eudicotyledons</taxon>
        <taxon>Gunneridae</taxon>
        <taxon>Pentapetalae</taxon>
        <taxon>rosids</taxon>
        <taxon>fabids</taxon>
        <taxon>Rosales</taxon>
        <taxon>Rhamnaceae</taxon>
        <taxon>rhamnoid group</taxon>
        <taxon>Rhamneae</taxon>
        <taxon>Rhamnella</taxon>
    </lineage>
</organism>
<proteinExistence type="inferred from homology"/>
<name>A0A8K0H0B1_9ROSA</name>
<accession>A0A8K0H0B1</accession>
<evidence type="ECO:0000313" key="8">
    <source>
        <dbReference type="Proteomes" id="UP000796880"/>
    </source>
</evidence>
<dbReference type="InterPro" id="IPR015943">
    <property type="entry name" value="WD40/YVTN_repeat-like_dom_sf"/>
</dbReference>
<keyword evidence="4" id="KW-0539">Nucleus</keyword>
<dbReference type="InterPro" id="IPR037624">
    <property type="entry name" value="Nup133-like"/>
</dbReference>
<evidence type="ECO:0000256" key="4">
    <source>
        <dbReference type="ARBA" id="ARBA00023242"/>
    </source>
</evidence>
<dbReference type="SUPFAM" id="SSF117289">
    <property type="entry name" value="Nucleoporin domain"/>
    <property type="match status" value="1"/>
</dbReference>
<evidence type="ECO:0000259" key="6">
    <source>
        <dbReference type="Pfam" id="PF08801"/>
    </source>
</evidence>
<comment type="caution">
    <text evidence="7">The sequence shown here is derived from an EMBL/GenBank/DDBJ whole genome shotgun (WGS) entry which is preliminary data.</text>
</comment>
<dbReference type="Proteomes" id="UP000796880">
    <property type="component" value="Unassembled WGS sequence"/>
</dbReference>
<evidence type="ECO:0000256" key="2">
    <source>
        <dbReference type="ARBA" id="ARBA00005569"/>
    </source>
</evidence>
<dbReference type="GO" id="GO:0031080">
    <property type="term" value="C:nuclear pore outer ring"/>
    <property type="evidence" value="ECO:0007669"/>
    <property type="project" value="TreeGrafter"/>
</dbReference>
<gene>
    <name evidence="7" type="ORF">FNV43_RR12960</name>
</gene>
<comment type="similarity">
    <text evidence="2">Belongs to the nucleoporin Nup133 family.</text>
</comment>
<dbReference type="OrthoDB" id="103454at2759"/>
<reference evidence="7" key="1">
    <citation type="submission" date="2020-03" db="EMBL/GenBank/DDBJ databases">
        <title>A high-quality chromosome-level genome assembly of a woody plant with both climbing and erect habits, Rhamnella rubrinervis.</title>
        <authorList>
            <person name="Lu Z."/>
            <person name="Yang Y."/>
            <person name="Zhu X."/>
            <person name="Sun Y."/>
        </authorList>
    </citation>
    <scope>NUCLEOTIDE SEQUENCE</scope>
    <source>
        <strain evidence="7">BYM</strain>
        <tissue evidence="7">Leaf</tissue>
    </source>
</reference>
<dbReference type="Pfam" id="PF08801">
    <property type="entry name" value="Nucleoporin_N"/>
    <property type="match status" value="1"/>
</dbReference>
<feature type="region of interest" description="Disordered" evidence="5">
    <location>
        <begin position="1"/>
        <end position="49"/>
    </location>
</feature>
<evidence type="ECO:0000256" key="5">
    <source>
        <dbReference type="SAM" id="MobiDB-lite"/>
    </source>
</evidence>
<dbReference type="GO" id="GO:0016973">
    <property type="term" value="P:poly(A)+ mRNA export from nucleus"/>
    <property type="evidence" value="ECO:0007669"/>
    <property type="project" value="TreeGrafter"/>
</dbReference>
<keyword evidence="3" id="KW-0813">Transport</keyword>
<evidence type="ECO:0000313" key="7">
    <source>
        <dbReference type="EMBL" id="KAF3443278.1"/>
    </source>
</evidence>
<feature type="compositionally biased region" description="Polar residues" evidence="5">
    <location>
        <begin position="33"/>
        <end position="45"/>
    </location>
</feature>
<evidence type="ECO:0000256" key="1">
    <source>
        <dbReference type="ARBA" id="ARBA00004123"/>
    </source>
</evidence>
<dbReference type="GO" id="GO:0006606">
    <property type="term" value="P:protein import into nucleus"/>
    <property type="evidence" value="ECO:0007669"/>
    <property type="project" value="TreeGrafter"/>
</dbReference>
<evidence type="ECO:0000256" key="3">
    <source>
        <dbReference type="ARBA" id="ARBA00022448"/>
    </source>
</evidence>
<protein>
    <recommendedName>
        <fullName evidence="6">Nucleoporin Nup133/Nup155-like N-terminal domain-containing protein</fullName>
    </recommendedName>
</protein>
<dbReference type="PANTHER" id="PTHR13405:SF11">
    <property type="entry name" value="NUCLEAR PORE COMPLEX PROTEIN NUP133"/>
    <property type="match status" value="1"/>
</dbReference>
<keyword evidence="8" id="KW-1185">Reference proteome</keyword>
<feature type="region of interest" description="Disordered" evidence="5">
    <location>
        <begin position="545"/>
        <end position="568"/>
    </location>
</feature>
<dbReference type="Gene3D" id="2.130.10.10">
    <property type="entry name" value="YVTN repeat-like/Quinoprotein amine dehydrogenase"/>
    <property type="match status" value="2"/>
</dbReference>
<dbReference type="InterPro" id="IPR014908">
    <property type="entry name" value="Nucleoporin_Nup133/Nup155_N"/>
</dbReference>